<sequence length="309" mass="32157">MTTRRFQRDGETLEQLREQIRRELGPRARIVSIEKVTVGGIAGFLARHRFEATVEVDEPDGPTLVPQQHGIAALIADAEQAESSAAEYETEYEVSTSGESFEQVMRSLTAQTAEPVVAPASTPTGGGAGSPASAFATTRVTDAALPSFPAHRALPEAATPEVSPLSAPGDLIVFVGIGDASLEAARTSRGLLAAGGRAAARGIRSLDDRRAAYLARADAVSASAPVALAWGLGGALAGEDELHGIAALQPDQVWVVVDATRKAEDTARWVGLVDRVVGVDAMLVTGEEHTASPETVRLLGVPRGRLGGS</sequence>
<dbReference type="RefSeq" id="WP_091183550.1">
    <property type="nucleotide sequence ID" value="NZ_FNRY01000001.1"/>
</dbReference>
<reference evidence="1 2" key="1">
    <citation type="submission" date="2016-10" db="EMBL/GenBank/DDBJ databases">
        <authorList>
            <person name="de Groot N.N."/>
        </authorList>
    </citation>
    <scope>NUCLEOTIDE SEQUENCE [LARGE SCALE GENOMIC DNA]</scope>
    <source>
        <strain evidence="1 2">DSM 21799</strain>
    </source>
</reference>
<organism evidence="1 2">
    <name type="scientific">Paramicrobacterium humi</name>
    <dbReference type="NCBI Taxonomy" id="640635"/>
    <lineage>
        <taxon>Bacteria</taxon>
        <taxon>Bacillati</taxon>
        <taxon>Actinomycetota</taxon>
        <taxon>Actinomycetes</taxon>
        <taxon>Micrococcales</taxon>
        <taxon>Microbacteriaceae</taxon>
        <taxon>Paramicrobacterium</taxon>
    </lineage>
</organism>
<dbReference type="EMBL" id="FNRY01000001">
    <property type="protein sequence ID" value="SEB89423.1"/>
    <property type="molecule type" value="Genomic_DNA"/>
</dbReference>
<keyword evidence="2" id="KW-1185">Reference proteome</keyword>
<dbReference type="AlphaFoldDB" id="A0A1H4N2H8"/>
<protein>
    <submittedName>
        <fullName evidence="1">Uncharacterized protein</fullName>
    </submittedName>
</protein>
<name>A0A1H4N2H8_9MICO</name>
<accession>A0A1H4N2H8</accession>
<evidence type="ECO:0000313" key="2">
    <source>
        <dbReference type="Proteomes" id="UP000199183"/>
    </source>
</evidence>
<gene>
    <name evidence="1" type="ORF">SAMN04489806_2061</name>
</gene>
<evidence type="ECO:0000313" key="1">
    <source>
        <dbReference type="EMBL" id="SEB89423.1"/>
    </source>
</evidence>
<dbReference type="STRING" id="640635.SAMN04489806_2061"/>
<dbReference type="Proteomes" id="UP000199183">
    <property type="component" value="Unassembled WGS sequence"/>
</dbReference>
<proteinExistence type="predicted"/>
<dbReference type="OrthoDB" id="3700292at2"/>